<dbReference type="PROSITE" id="PS51257">
    <property type="entry name" value="PROKAR_LIPOPROTEIN"/>
    <property type="match status" value="1"/>
</dbReference>
<dbReference type="InterPro" id="IPR029058">
    <property type="entry name" value="AB_hydrolase_fold"/>
</dbReference>
<dbReference type="OrthoDB" id="503948at2"/>
<feature type="signal peptide" evidence="1">
    <location>
        <begin position="1"/>
        <end position="19"/>
    </location>
</feature>
<dbReference type="InterPro" id="IPR010315">
    <property type="entry name" value="DUF915_hydro-like"/>
</dbReference>
<name>A0A369AU01_9ENTE</name>
<protein>
    <submittedName>
        <fullName evidence="2">Uncharacterized protein</fullName>
    </submittedName>
</protein>
<gene>
    <name evidence="2" type="ORF">CBF32_09030</name>
</gene>
<dbReference type="EMBL" id="NGJX01000008">
    <property type="protein sequence ID" value="RSU01276.1"/>
    <property type="molecule type" value="Genomic_DNA"/>
</dbReference>
<dbReference type="GeneID" id="63146744"/>
<dbReference type="AlphaFoldDB" id="A0A369AU01"/>
<evidence type="ECO:0000256" key="1">
    <source>
        <dbReference type="SAM" id="SignalP"/>
    </source>
</evidence>
<dbReference type="SUPFAM" id="SSF53474">
    <property type="entry name" value="alpha/beta-Hydrolases"/>
    <property type="match status" value="1"/>
</dbReference>
<proteinExistence type="predicted"/>
<reference evidence="2 3" key="1">
    <citation type="submission" date="2017-05" db="EMBL/GenBank/DDBJ databases">
        <title>Vagococcus spp. assemblies.</title>
        <authorList>
            <person name="Gulvik C.A."/>
        </authorList>
    </citation>
    <scope>NUCLEOTIDE SEQUENCE [LARGE SCALE GENOMIC DNA]</scope>
    <source>
        <strain evidence="2 3">NCFB 2497</strain>
    </source>
</reference>
<organism evidence="2 3">
    <name type="scientific">Vagococcus fluvialis</name>
    <dbReference type="NCBI Taxonomy" id="2738"/>
    <lineage>
        <taxon>Bacteria</taxon>
        <taxon>Bacillati</taxon>
        <taxon>Bacillota</taxon>
        <taxon>Bacilli</taxon>
        <taxon>Lactobacillales</taxon>
        <taxon>Enterococcaceae</taxon>
        <taxon>Vagococcus</taxon>
    </lineage>
</organism>
<comment type="caution">
    <text evidence="2">The sequence shown here is derived from an EMBL/GenBank/DDBJ whole genome shotgun (WGS) entry which is preliminary data.</text>
</comment>
<dbReference type="Pfam" id="PF06028">
    <property type="entry name" value="DUF915"/>
    <property type="match status" value="1"/>
</dbReference>
<evidence type="ECO:0000313" key="2">
    <source>
        <dbReference type="EMBL" id="RSU01276.1"/>
    </source>
</evidence>
<accession>A0A369AU01</accession>
<keyword evidence="3" id="KW-1185">Reference proteome</keyword>
<dbReference type="Gene3D" id="3.40.50.1820">
    <property type="entry name" value="alpha/beta hydrolase"/>
    <property type="match status" value="1"/>
</dbReference>
<dbReference type="RefSeq" id="WP_114289897.1">
    <property type="nucleotide sequence ID" value="NZ_CP122523.1"/>
</dbReference>
<sequence length="275" mass="31014">MKKLKILSFFLLLFLTACQKPVTIETKEVTKTNTPTIFIHGYSGNSNTMNTMIKTLEKSTVTEEEMVIRVFEDGTLDVETDLKNEFSQNNPSINLIFDNNTSSQWHQAEWIKSALTYLKAEFKVEKVNIVGFSMGGISSFLYMETFSNDSTQPVVEKLVTIGAPFNEFIDDNEQSEESILEKGPAQISEQLANYQTLIQNLPSESRYFLIGGQISDDKLSDGTVPLNSSLGIYSLLKQNNFFVKHQIILGNEGKHSLLKKNPEVIQLVGNFIFEN</sequence>
<feature type="chain" id="PRO_5039312867" evidence="1">
    <location>
        <begin position="20"/>
        <end position="275"/>
    </location>
</feature>
<keyword evidence="1" id="KW-0732">Signal</keyword>
<evidence type="ECO:0000313" key="3">
    <source>
        <dbReference type="Proteomes" id="UP000288197"/>
    </source>
</evidence>
<dbReference type="Proteomes" id="UP000288197">
    <property type="component" value="Unassembled WGS sequence"/>
</dbReference>